<name>A7T1G6_NEMVE</name>
<dbReference type="InterPro" id="IPR015943">
    <property type="entry name" value="WD40/YVTN_repeat-like_dom_sf"/>
</dbReference>
<dbReference type="InterPro" id="IPR050785">
    <property type="entry name" value="PAN2-PAN3_catalytic_subunit"/>
</dbReference>
<dbReference type="AlphaFoldDB" id="A7T1G6"/>
<feature type="non-terminal residue" evidence="3">
    <location>
        <position position="1"/>
    </location>
</feature>
<dbReference type="Proteomes" id="UP000001593">
    <property type="component" value="Unassembled WGS sequence"/>
</dbReference>
<organism evidence="3 4">
    <name type="scientific">Nematostella vectensis</name>
    <name type="common">Starlet sea anemone</name>
    <dbReference type="NCBI Taxonomy" id="45351"/>
    <lineage>
        <taxon>Eukaryota</taxon>
        <taxon>Metazoa</taxon>
        <taxon>Cnidaria</taxon>
        <taxon>Anthozoa</taxon>
        <taxon>Hexacorallia</taxon>
        <taxon>Actiniaria</taxon>
        <taxon>Edwardsiidae</taxon>
        <taxon>Nematostella</taxon>
    </lineage>
</organism>
<dbReference type="eggNOG" id="KOG1275">
    <property type="taxonomic scope" value="Eukaryota"/>
</dbReference>
<accession>A7T1G6</accession>
<evidence type="ECO:0000313" key="4">
    <source>
        <dbReference type="Proteomes" id="UP000001593"/>
    </source>
</evidence>
<evidence type="ECO:0000259" key="2">
    <source>
        <dbReference type="Pfam" id="PF20770"/>
    </source>
</evidence>
<evidence type="ECO:0000259" key="1">
    <source>
        <dbReference type="Pfam" id="PF13423"/>
    </source>
</evidence>
<dbReference type="Gene3D" id="2.130.10.10">
    <property type="entry name" value="YVTN repeat-like/Quinoprotein amine dehydrogenase"/>
    <property type="match status" value="1"/>
</dbReference>
<dbReference type="InParanoid" id="A7T1G6"/>
<dbReference type="PhylomeDB" id="A7T1G6"/>
<feature type="domain" description="PAN2 UCH" evidence="1">
    <location>
        <begin position="192"/>
        <end position="265"/>
    </location>
</feature>
<gene>
    <name evidence="3" type="ORF">NEMVEDRAFT_v1g52028</name>
</gene>
<dbReference type="HOGENOM" id="CLU_1032790_0_0_1"/>
<dbReference type="STRING" id="45351.A7T1G6"/>
<dbReference type="Pfam" id="PF20770">
    <property type="entry name" value="PAN2_N"/>
    <property type="match status" value="1"/>
</dbReference>
<dbReference type="PANTHER" id="PTHR15728:SF0">
    <property type="entry name" value="PAN2-PAN3 DEADENYLATION COMPLEX CATALYTIC SUBUNIT PAN2"/>
    <property type="match status" value="1"/>
</dbReference>
<dbReference type="PANTHER" id="PTHR15728">
    <property type="entry name" value="DEADENYLATION COMPLEX CATALYTIC SUBUNIT PAN2"/>
    <property type="match status" value="1"/>
</dbReference>
<dbReference type="EMBL" id="DS470107">
    <property type="protein sequence ID" value="EDO30200.1"/>
    <property type="molecule type" value="Genomic_DNA"/>
</dbReference>
<protein>
    <submittedName>
        <fullName evidence="3">Uncharacterized protein</fullName>
    </submittedName>
</protein>
<keyword evidence="4" id="KW-1185">Reference proteome</keyword>
<feature type="non-terminal residue" evidence="3">
    <location>
        <position position="270"/>
    </location>
</feature>
<dbReference type="InterPro" id="IPR028881">
    <property type="entry name" value="PAN2_UCH_dom"/>
</dbReference>
<evidence type="ECO:0000313" key="3">
    <source>
        <dbReference type="EMBL" id="EDO30200.1"/>
    </source>
</evidence>
<dbReference type="InterPro" id="IPR048841">
    <property type="entry name" value="PAN2_N"/>
</dbReference>
<feature type="domain" description="PAN2-PAN3 deadenylation complex catalytic subunit PAN2 N-terminal" evidence="2">
    <location>
        <begin position="1"/>
        <end position="77"/>
    </location>
</feature>
<dbReference type="Pfam" id="PF13423">
    <property type="entry name" value="UCH_1"/>
    <property type="match status" value="1"/>
</dbReference>
<proteinExistence type="predicted"/>
<dbReference type="Gene3D" id="3.90.70.10">
    <property type="entry name" value="Cysteine proteinases"/>
    <property type="match status" value="1"/>
</dbReference>
<sequence length="270" mass="30777">VSIEPIMLRFIPTFTSRMAVISQTGQFQLIEPGGPMTAASMFVYHINTQGHMCSTIDISSNCNVMVFGDTGGNIHLYGDSKVADECIETLHILLFFLVGHCYLTGQNRIMSGWIGKNNNRVLSKIPKLLNYYFLILMYFIPKAYKRVEMKYSRLGESWFEYYVVQVGLPVFMLDQWTGAPCQVSRFAHPVVEFCLACELGFLFYMLDQWTGAPCQASNFLRAFRTIPQASALGLVLNDVDESAGKANFPRLIQSWIRFVLQQTHQVWYIN</sequence>
<reference evidence="3 4" key="1">
    <citation type="journal article" date="2007" name="Science">
        <title>Sea anemone genome reveals ancestral eumetazoan gene repertoire and genomic organization.</title>
        <authorList>
            <person name="Putnam N.H."/>
            <person name="Srivastava M."/>
            <person name="Hellsten U."/>
            <person name="Dirks B."/>
            <person name="Chapman J."/>
            <person name="Salamov A."/>
            <person name="Terry A."/>
            <person name="Shapiro H."/>
            <person name="Lindquist E."/>
            <person name="Kapitonov V.V."/>
            <person name="Jurka J."/>
            <person name="Genikhovich G."/>
            <person name="Grigoriev I.V."/>
            <person name="Lucas S.M."/>
            <person name="Steele R.E."/>
            <person name="Finnerty J.R."/>
            <person name="Technau U."/>
            <person name="Martindale M.Q."/>
            <person name="Rokhsar D.S."/>
        </authorList>
    </citation>
    <scope>NUCLEOTIDE SEQUENCE [LARGE SCALE GENOMIC DNA]</scope>
    <source>
        <strain evidence="4">CH2 X CH6</strain>
    </source>
</reference>